<dbReference type="Gene3D" id="1.10.287.950">
    <property type="entry name" value="Methyl-accepting chemotaxis protein"/>
    <property type="match status" value="1"/>
</dbReference>
<dbReference type="PANTHER" id="PTHR32089">
    <property type="entry name" value="METHYL-ACCEPTING CHEMOTAXIS PROTEIN MCPB"/>
    <property type="match status" value="1"/>
</dbReference>
<dbReference type="GO" id="GO:0016020">
    <property type="term" value="C:membrane"/>
    <property type="evidence" value="ECO:0007669"/>
    <property type="project" value="InterPro"/>
</dbReference>
<sequence length="588" mass="64306">MSSSKQGSIFSLNSIKKKMILGFLSVILINLIAFLGLEIFNSYKQMKEEALDKSYAYAEHIEKVVSPIGIEQTEKLQEKIKELLEQYPLVDSIGIVNDKLGYVANTNKGLVGQSFNNEYTKDLISNNKALSFSLEENSEANYYSAVPLYKTGSSTSFAGTTDAVSSATTSQESGTDGVAAASAKVNISGLVIVKMDNEAMLQGLKEKIVDISIISIIVFLVSIGIAVIISLSITKPLVKIRDYLKEMALGDLTQEINIKSKDELKDLSLNISSTNGSLRKMISDIKVVSKDIEEYSKELKLSSEGVASASEEISSTMNSVADSTSVQNDNLSEAMNKLKELAYSLEEISLEIHTMEKESTSIRSMADDGTEKINYVVKSMEDMRESFEEMSSGIKVLDDNIIEINSISETINNVAKQTNLLSLNAAIEASRANEAGNGFAVVANEVKKLAEQTLESSEIIAKLIKNISNNSKMVSDTAMKSIDKFEEQSEIISNTIVAFDTIVNQINVVIPKINNVSTIIKNTNTIKDKVMNNVQNISSESEELSASVEEVTQSVEEQSATIVDLSGLSDRLHETARDMIEAVKHFKI</sequence>
<evidence type="ECO:0000313" key="8">
    <source>
        <dbReference type="EMBL" id="SHI21218.1"/>
    </source>
</evidence>
<dbReference type="PROSITE" id="PS50885">
    <property type="entry name" value="HAMP"/>
    <property type="match status" value="1"/>
</dbReference>
<dbReference type="SUPFAM" id="SSF58104">
    <property type="entry name" value="Methyl-accepting chemotaxis protein (MCP) signaling domain"/>
    <property type="match status" value="1"/>
</dbReference>
<keyword evidence="5" id="KW-0812">Transmembrane</keyword>
<dbReference type="PROSITE" id="PS50111">
    <property type="entry name" value="CHEMOTAXIS_TRANSDUC_2"/>
    <property type="match status" value="1"/>
</dbReference>
<feature type="coiled-coil region" evidence="4">
    <location>
        <begin position="321"/>
        <end position="358"/>
    </location>
</feature>
<organism evidence="8 9">
    <name type="scientific">Clostridium intestinale DSM 6191</name>
    <dbReference type="NCBI Taxonomy" id="1121320"/>
    <lineage>
        <taxon>Bacteria</taxon>
        <taxon>Bacillati</taxon>
        <taxon>Bacillota</taxon>
        <taxon>Clostridia</taxon>
        <taxon>Eubacteriales</taxon>
        <taxon>Clostridiaceae</taxon>
        <taxon>Clostridium</taxon>
    </lineage>
</organism>
<name>A0A1M5ZAQ0_9CLOT</name>
<evidence type="ECO:0000256" key="1">
    <source>
        <dbReference type="ARBA" id="ARBA00023224"/>
    </source>
</evidence>
<dbReference type="SMART" id="SM00304">
    <property type="entry name" value="HAMP"/>
    <property type="match status" value="1"/>
</dbReference>
<keyword evidence="4" id="KW-0175">Coiled coil</keyword>
<evidence type="ECO:0000256" key="2">
    <source>
        <dbReference type="ARBA" id="ARBA00029447"/>
    </source>
</evidence>
<dbReference type="CDD" id="cd06225">
    <property type="entry name" value="HAMP"/>
    <property type="match status" value="1"/>
</dbReference>
<keyword evidence="5" id="KW-1133">Transmembrane helix</keyword>
<dbReference type="Pfam" id="PF00015">
    <property type="entry name" value="MCPsignal"/>
    <property type="match status" value="1"/>
</dbReference>
<feature type="transmembrane region" description="Helical" evidence="5">
    <location>
        <begin position="20"/>
        <end position="40"/>
    </location>
</feature>
<dbReference type="Proteomes" id="UP000184241">
    <property type="component" value="Unassembled WGS sequence"/>
</dbReference>
<comment type="similarity">
    <text evidence="2">Belongs to the methyl-accepting chemotaxis (MCP) protein family.</text>
</comment>
<dbReference type="AlphaFoldDB" id="A0A1M5ZAQ0"/>
<protein>
    <submittedName>
        <fullName evidence="8">Methyl-accepting chemotaxis protein</fullName>
    </submittedName>
</protein>
<feature type="domain" description="Methyl-accepting transducer" evidence="6">
    <location>
        <begin position="302"/>
        <end position="559"/>
    </location>
</feature>
<feature type="transmembrane region" description="Helical" evidence="5">
    <location>
        <begin position="208"/>
        <end position="233"/>
    </location>
</feature>
<dbReference type="PANTHER" id="PTHR32089:SF112">
    <property type="entry name" value="LYSOZYME-LIKE PROTEIN-RELATED"/>
    <property type="match status" value="1"/>
</dbReference>
<dbReference type="InterPro" id="IPR004089">
    <property type="entry name" value="MCPsignal_dom"/>
</dbReference>
<dbReference type="EMBL" id="FQXU01000008">
    <property type="protein sequence ID" value="SHI21218.1"/>
    <property type="molecule type" value="Genomic_DNA"/>
</dbReference>
<evidence type="ECO:0000259" key="6">
    <source>
        <dbReference type="PROSITE" id="PS50111"/>
    </source>
</evidence>
<dbReference type="GO" id="GO:0007165">
    <property type="term" value="P:signal transduction"/>
    <property type="evidence" value="ECO:0007669"/>
    <property type="project" value="UniProtKB-KW"/>
</dbReference>
<dbReference type="InterPro" id="IPR003660">
    <property type="entry name" value="HAMP_dom"/>
</dbReference>
<accession>A0A1M5ZAQ0</accession>
<reference evidence="8 9" key="1">
    <citation type="submission" date="2016-11" db="EMBL/GenBank/DDBJ databases">
        <authorList>
            <person name="Jaros S."/>
            <person name="Januszkiewicz K."/>
            <person name="Wedrychowicz H."/>
        </authorList>
    </citation>
    <scope>NUCLEOTIDE SEQUENCE [LARGE SCALE GENOMIC DNA]</scope>
    <source>
        <strain evidence="8 9">DSM 6191</strain>
    </source>
</reference>
<proteinExistence type="inferred from homology"/>
<dbReference type="Pfam" id="PF00672">
    <property type="entry name" value="HAMP"/>
    <property type="match status" value="1"/>
</dbReference>
<dbReference type="RefSeq" id="WP_073020177.1">
    <property type="nucleotide sequence ID" value="NZ_FQXU01000008.1"/>
</dbReference>
<evidence type="ECO:0000313" key="9">
    <source>
        <dbReference type="Proteomes" id="UP000184241"/>
    </source>
</evidence>
<feature type="domain" description="HAMP" evidence="7">
    <location>
        <begin position="231"/>
        <end position="283"/>
    </location>
</feature>
<gene>
    <name evidence="8" type="ORF">SAMN02745941_02705</name>
</gene>
<evidence type="ECO:0000256" key="3">
    <source>
        <dbReference type="PROSITE-ProRule" id="PRU00284"/>
    </source>
</evidence>
<keyword evidence="5" id="KW-0472">Membrane</keyword>
<evidence type="ECO:0000256" key="5">
    <source>
        <dbReference type="SAM" id="Phobius"/>
    </source>
</evidence>
<evidence type="ECO:0000259" key="7">
    <source>
        <dbReference type="PROSITE" id="PS50885"/>
    </source>
</evidence>
<keyword evidence="1 3" id="KW-0807">Transducer</keyword>
<evidence type="ECO:0000256" key="4">
    <source>
        <dbReference type="SAM" id="Coils"/>
    </source>
</evidence>
<dbReference type="SMART" id="SM00283">
    <property type="entry name" value="MA"/>
    <property type="match status" value="1"/>
</dbReference>